<evidence type="ECO:0000313" key="1">
    <source>
        <dbReference type="EMBL" id="SPE17520.1"/>
    </source>
</evidence>
<gene>
    <name evidence="1" type="ORF">SBA5_1010003</name>
</gene>
<accession>A0A2N9L2N8</accession>
<evidence type="ECO:0000313" key="2">
    <source>
        <dbReference type="Proteomes" id="UP000239735"/>
    </source>
</evidence>
<sequence>MLSRMAPSSPPVMRTLHLLKTPDILCANDTDHPISYCLSNNWDWIDRVRSFFNRNAG</sequence>
<reference evidence="2" key="1">
    <citation type="submission" date="2018-02" db="EMBL/GenBank/DDBJ databases">
        <authorList>
            <person name="Hausmann B."/>
        </authorList>
    </citation>
    <scope>NUCLEOTIDE SEQUENCE [LARGE SCALE GENOMIC DNA]</scope>
    <source>
        <strain evidence="2">Peat soil MAG SbA5</strain>
    </source>
</reference>
<organism evidence="1 2">
    <name type="scientific">Candidatus Sulfuritelmatomonas gaucii</name>
    <dbReference type="NCBI Taxonomy" id="2043161"/>
    <lineage>
        <taxon>Bacteria</taxon>
        <taxon>Pseudomonadati</taxon>
        <taxon>Acidobacteriota</taxon>
        <taxon>Terriglobia</taxon>
        <taxon>Terriglobales</taxon>
        <taxon>Acidobacteriaceae</taxon>
        <taxon>Candidatus Sulfuritelmatomonas</taxon>
    </lineage>
</organism>
<name>A0A2N9L2N8_9BACT</name>
<dbReference type="AlphaFoldDB" id="A0A2N9L2N8"/>
<dbReference type="Proteomes" id="UP000239735">
    <property type="component" value="Unassembled WGS sequence"/>
</dbReference>
<proteinExistence type="predicted"/>
<dbReference type="EMBL" id="OKRB01000004">
    <property type="protein sequence ID" value="SPE17520.1"/>
    <property type="molecule type" value="Genomic_DNA"/>
</dbReference>
<protein>
    <submittedName>
        <fullName evidence="1">Uncharacterized protein</fullName>
    </submittedName>
</protein>